<dbReference type="PANTHER" id="PTHR11364:SF27">
    <property type="entry name" value="SULFURTRANSFERASE"/>
    <property type="match status" value="1"/>
</dbReference>
<evidence type="ECO:0000256" key="2">
    <source>
        <dbReference type="ARBA" id="ARBA00022737"/>
    </source>
</evidence>
<evidence type="ECO:0000256" key="1">
    <source>
        <dbReference type="ARBA" id="ARBA00022679"/>
    </source>
</evidence>
<dbReference type="GO" id="GO:0005739">
    <property type="term" value="C:mitochondrion"/>
    <property type="evidence" value="ECO:0007669"/>
    <property type="project" value="TreeGrafter"/>
</dbReference>
<dbReference type="STRING" id="667725.A0A0L0F8F1"/>
<dbReference type="PROSITE" id="PS50206">
    <property type="entry name" value="RHODANESE_3"/>
    <property type="match status" value="1"/>
</dbReference>
<dbReference type="GO" id="GO:0004792">
    <property type="term" value="F:thiosulfate-cyanide sulfurtransferase activity"/>
    <property type="evidence" value="ECO:0007669"/>
    <property type="project" value="InterPro"/>
</dbReference>
<evidence type="ECO:0000313" key="5">
    <source>
        <dbReference type="Proteomes" id="UP000054560"/>
    </source>
</evidence>
<evidence type="ECO:0000259" key="3">
    <source>
        <dbReference type="PROSITE" id="PS50206"/>
    </source>
</evidence>
<sequence>AEFAKAEIDLTEKGLTFSCGSGLTACVLALAAHECGRADAAVYDGSWTEWASDPDTKKLDSMMT</sequence>
<dbReference type="InterPro" id="IPR001307">
    <property type="entry name" value="Thiosulphate_STrfase_CS"/>
</dbReference>
<accession>A0A0L0F8F1</accession>
<reference evidence="4 5" key="1">
    <citation type="submission" date="2011-02" db="EMBL/GenBank/DDBJ databases">
        <title>The Genome Sequence of Sphaeroforma arctica JP610.</title>
        <authorList>
            <consortium name="The Broad Institute Genome Sequencing Platform"/>
            <person name="Russ C."/>
            <person name="Cuomo C."/>
            <person name="Young S.K."/>
            <person name="Zeng Q."/>
            <person name="Gargeya S."/>
            <person name="Alvarado L."/>
            <person name="Berlin A."/>
            <person name="Chapman S.B."/>
            <person name="Chen Z."/>
            <person name="Freedman E."/>
            <person name="Gellesch M."/>
            <person name="Goldberg J."/>
            <person name="Griggs A."/>
            <person name="Gujja S."/>
            <person name="Heilman E."/>
            <person name="Heiman D."/>
            <person name="Howarth C."/>
            <person name="Mehta T."/>
            <person name="Neiman D."/>
            <person name="Pearson M."/>
            <person name="Roberts A."/>
            <person name="Saif S."/>
            <person name="Shea T."/>
            <person name="Shenoy N."/>
            <person name="Sisk P."/>
            <person name="Stolte C."/>
            <person name="Sykes S."/>
            <person name="White J."/>
            <person name="Yandava C."/>
            <person name="Burger G."/>
            <person name="Gray M.W."/>
            <person name="Holland P.W.H."/>
            <person name="King N."/>
            <person name="Lang F.B.F."/>
            <person name="Roger A.J."/>
            <person name="Ruiz-Trillo I."/>
            <person name="Haas B."/>
            <person name="Nusbaum C."/>
            <person name="Birren B."/>
        </authorList>
    </citation>
    <scope>NUCLEOTIDE SEQUENCE [LARGE SCALE GENOMIC DNA]</scope>
    <source>
        <strain evidence="4 5">JP610</strain>
    </source>
</reference>
<evidence type="ECO:0000313" key="4">
    <source>
        <dbReference type="EMBL" id="KNC72992.1"/>
    </source>
</evidence>
<dbReference type="OrthoDB" id="270167at2759"/>
<gene>
    <name evidence="4" type="ORF">SARC_14446</name>
</gene>
<dbReference type="eggNOG" id="KOG1529">
    <property type="taxonomic scope" value="Eukaryota"/>
</dbReference>
<feature type="domain" description="Rhodanese" evidence="3">
    <location>
        <begin position="17"/>
        <end position="59"/>
    </location>
</feature>
<dbReference type="AlphaFoldDB" id="A0A0L0F8F1"/>
<dbReference type="RefSeq" id="XP_014146894.1">
    <property type="nucleotide sequence ID" value="XM_014291419.1"/>
</dbReference>
<keyword evidence="5" id="KW-1185">Reference proteome</keyword>
<dbReference type="PANTHER" id="PTHR11364">
    <property type="entry name" value="THIOSULFATE SULFERTANSFERASE"/>
    <property type="match status" value="1"/>
</dbReference>
<proteinExistence type="predicted"/>
<dbReference type="Proteomes" id="UP000054560">
    <property type="component" value="Unassembled WGS sequence"/>
</dbReference>
<dbReference type="PROSITE" id="PS00683">
    <property type="entry name" value="RHODANESE_2"/>
    <property type="match status" value="1"/>
</dbReference>
<dbReference type="InterPro" id="IPR001763">
    <property type="entry name" value="Rhodanese-like_dom"/>
</dbReference>
<dbReference type="GeneID" id="25914950"/>
<protein>
    <recommendedName>
        <fullName evidence="3">Rhodanese domain-containing protein</fullName>
    </recommendedName>
</protein>
<dbReference type="SUPFAM" id="SSF52821">
    <property type="entry name" value="Rhodanese/Cell cycle control phosphatase"/>
    <property type="match status" value="1"/>
</dbReference>
<name>A0A0L0F8F1_9EUKA</name>
<dbReference type="Gene3D" id="3.40.250.10">
    <property type="entry name" value="Rhodanese-like domain"/>
    <property type="match status" value="1"/>
</dbReference>
<keyword evidence="1" id="KW-0808">Transferase</keyword>
<feature type="non-terminal residue" evidence="4">
    <location>
        <position position="1"/>
    </location>
</feature>
<dbReference type="InterPro" id="IPR045078">
    <property type="entry name" value="TST/MPST-like"/>
</dbReference>
<dbReference type="EMBL" id="KQ246236">
    <property type="protein sequence ID" value="KNC72992.1"/>
    <property type="molecule type" value="Genomic_DNA"/>
</dbReference>
<keyword evidence="2" id="KW-0677">Repeat</keyword>
<dbReference type="InterPro" id="IPR036873">
    <property type="entry name" value="Rhodanese-like_dom_sf"/>
</dbReference>
<organism evidence="4 5">
    <name type="scientific">Sphaeroforma arctica JP610</name>
    <dbReference type="NCBI Taxonomy" id="667725"/>
    <lineage>
        <taxon>Eukaryota</taxon>
        <taxon>Ichthyosporea</taxon>
        <taxon>Ichthyophonida</taxon>
        <taxon>Sphaeroforma</taxon>
    </lineage>
</organism>